<dbReference type="EMBL" id="UZAF01016893">
    <property type="protein sequence ID" value="VDO35326.1"/>
    <property type="molecule type" value="Genomic_DNA"/>
</dbReference>
<evidence type="ECO:0000313" key="1">
    <source>
        <dbReference type="EMBL" id="VDO35326.1"/>
    </source>
</evidence>
<protein>
    <submittedName>
        <fullName evidence="3">Reverse transcriptase domain-containing protein</fullName>
    </submittedName>
</protein>
<evidence type="ECO:0000313" key="3">
    <source>
        <dbReference type="WBParaSite" id="HPLM_0000860601-mRNA-1"/>
    </source>
</evidence>
<gene>
    <name evidence="1" type="ORF">HPLM_LOCUS8598</name>
</gene>
<dbReference type="AlphaFoldDB" id="A0A0N4WDF4"/>
<reference evidence="3" key="1">
    <citation type="submission" date="2017-02" db="UniProtKB">
        <authorList>
            <consortium name="WormBaseParasite"/>
        </authorList>
    </citation>
    <scope>IDENTIFICATION</scope>
</reference>
<organism evidence="3">
    <name type="scientific">Haemonchus placei</name>
    <name type="common">Barber's pole worm</name>
    <dbReference type="NCBI Taxonomy" id="6290"/>
    <lineage>
        <taxon>Eukaryota</taxon>
        <taxon>Metazoa</taxon>
        <taxon>Ecdysozoa</taxon>
        <taxon>Nematoda</taxon>
        <taxon>Chromadorea</taxon>
        <taxon>Rhabditida</taxon>
        <taxon>Rhabditina</taxon>
        <taxon>Rhabditomorpha</taxon>
        <taxon>Strongyloidea</taxon>
        <taxon>Trichostrongylidae</taxon>
        <taxon>Haemonchus</taxon>
    </lineage>
</organism>
<dbReference type="WBParaSite" id="HPLM_0000860601-mRNA-1">
    <property type="protein sequence ID" value="HPLM_0000860601-mRNA-1"/>
    <property type="gene ID" value="HPLM_0000860601"/>
</dbReference>
<accession>A0A0N4WDF4</accession>
<reference evidence="1 2" key="2">
    <citation type="submission" date="2018-11" db="EMBL/GenBank/DDBJ databases">
        <authorList>
            <consortium name="Pathogen Informatics"/>
        </authorList>
    </citation>
    <scope>NUCLEOTIDE SEQUENCE [LARGE SCALE GENOMIC DNA]</scope>
    <source>
        <strain evidence="1 2">MHpl1</strain>
    </source>
</reference>
<keyword evidence="2" id="KW-1185">Reference proteome</keyword>
<evidence type="ECO:0000313" key="2">
    <source>
        <dbReference type="Proteomes" id="UP000268014"/>
    </source>
</evidence>
<dbReference type="SUPFAM" id="SSF63748">
    <property type="entry name" value="Tudor/PWWP/MBT"/>
    <property type="match status" value="1"/>
</dbReference>
<dbReference type="Proteomes" id="UP000268014">
    <property type="component" value="Unassembled WGS sequence"/>
</dbReference>
<dbReference type="STRING" id="6290.A0A0N4WDF4"/>
<proteinExistence type="predicted"/>
<name>A0A0N4WDF4_HAEPC</name>
<sequence>FSALVELVDYGTEVFSDLLSVRPLLAKFGRIPPMALKCRIKDVYINDLNAKKLEDFHKIIEECKGLVRVQLLTVTEPFMINIFHPTLEGENIGELFYTPTDNENHTLAKERRWIDHIRRQNCEDDDYFETNEDSEYELENATEQTYVRRFGRSQKLGCASFDELFVGYIENARLIYLQSKWMINRREAIEKSIADQVTVQYSAHVQ</sequence>
<dbReference type="OrthoDB" id="9989103at2759"/>